<evidence type="ECO:0000313" key="4">
    <source>
        <dbReference type="EMBL" id="ADQ17763.1"/>
    </source>
</evidence>
<evidence type="ECO:0000313" key="5">
    <source>
        <dbReference type="Proteomes" id="UP000007435"/>
    </source>
</evidence>
<dbReference type="NCBIfam" id="TIGR04057">
    <property type="entry name" value="SusC_RagA_signa"/>
    <property type="match status" value="1"/>
</dbReference>
<dbReference type="RefSeq" id="WP_013408809.1">
    <property type="nucleotide sequence ID" value="NC_014655.1"/>
</dbReference>
<dbReference type="InterPro" id="IPR008969">
    <property type="entry name" value="CarboxyPept-like_regulatory"/>
</dbReference>
<dbReference type="InterPro" id="IPR037066">
    <property type="entry name" value="Plug_dom_sf"/>
</dbReference>
<feature type="domain" description="TonB-dependent receptor plug" evidence="3">
    <location>
        <begin position="117"/>
        <end position="223"/>
    </location>
</feature>
<accession>E4RT55</accession>
<dbReference type="Gene3D" id="2.170.130.10">
    <property type="entry name" value="TonB-dependent receptor, plug domain"/>
    <property type="match status" value="1"/>
</dbReference>
<keyword evidence="4" id="KW-0675">Receptor</keyword>
<dbReference type="eggNOG" id="COG4206">
    <property type="taxonomic scope" value="Bacteria"/>
</dbReference>
<evidence type="ECO:0000256" key="1">
    <source>
        <dbReference type="PROSITE-ProRule" id="PRU01360"/>
    </source>
</evidence>
<dbReference type="HOGENOM" id="CLU_004317_2_1_10"/>
<dbReference type="Pfam" id="PF13715">
    <property type="entry name" value="CarbopepD_reg_2"/>
    <property type="match status" value="1"/>
</dbReference>
<keyword evidence="1" id="KW-0472">Membrane</keyword>
<dbReference type="InterPro" id="IPR023996">
    <property type="entry name" value="TonB-dep_OMP_SusC/RagA"/>
</dbReference>
<dbReference type="AlphaFoldDB" id="E4RT55"/>
<dbReference type="SUPFAM" id="SSF49464">
    <property type="entry name" value="Carboxypeptidase regulatory domain-like"/>
    <property type="match status" value="1"/>
</dbReference>
<name>E4RT55_LEAB4</name>
<comment type="similarity">
    <text evidence="1">Belongs to the TonB-dependent receptor family.</text>
</comment>
<dbReference type="NCBIfam" id="TIGR04056">
    <property type="entry name" value="OMP_RagA_SusC"/>
    <property type="match status" value="1"/>
</dbReference>
<comment type="subcellular location">
    <subcellularLocation>
        <location evidence="1">Cell outer membrane</location>
        <topology evidence="1">Multi-pass membrane protein</topology>
    </subcellularLocation>
</comment>
<dbReference type="STRING" id="649349.Lbys_2067"/>
<organism evidence="4 5">
    <name type="scientific">Leadbetterella byssophila (strain DSM 17132 / JCM 16389 / KACC 11308 / NBRC 106382 / 4M15)</name>
    <dbReference type="NCBI Taxonomy" id="649349"/>
    <lineage>
        <taxon>Bacteria</taxon>
        <taxon>Pseudomonadati</taxon>
        <taxon>Bacteroidota</taxon>
        <taxon>Cytophagia</taxon>
        <taxon>Cytophagales</taxon>
        <taxon>Leadbetterellaceae</taxon>
        <taxon>Leadbetterella</taxon>
    </lineage>
</organism>
<dbReference type="InterPro" id="IPR039426">
    <property type="entry name" value="TonB-dep_rcpt-like"/>
</dbReference>
<gene>
    <name evidence="4" type="ordered locus">Lbys_2067</name>
</gene>
<keyword evidence="1" id="KW-1134">Transmembrane beta strand</keyword>
<evidence type="ECO:0000259" key="3">
    <source>
        <dbReference type="Pfam" id="PF07715"/>
    </source>
</evidence>
<keyword evidence="1" id="KW-0998">Cell outer membrane</keyword>
<dbReference type="Gene3D" id="2.60.40.1120">
    <property type="entry name" value="Carboxypeptidase-like, regulatory domain"/>
    <property type="match status" value="1"/>
</dbReference>
<dbReference type="OrthoDB" id="9768177at2"/>
<feature type="signal peptide" evidence="2">
    <location>
        <begin position="1"/>
        <end position="21"/>
    </location>
</feature>
<sequence>MKKNLLFLLSLLLLFWSETQAQNRTITGKVTASEDGSPIPGATVQVKGSSIATNTDAEGSFSIQASSSQTLVFSFVGFASSEQSVGNRSVINVSLETDLKLLDELVVTGVAGATSRKKLTVSVAKVGGDKLSIVPATSAAGALTGKVAGLKTSAGGGSPGANVDLLLRGDNNLNTSSAPLLLVDGIILTGSLADLNVDDIESIEVVKGAAAAALYGSRAGNGVIAVTTKRGSSGSINKTDIVVRNEIGSSQIAKYLETAESHVYALADDWQTAQGRYTKYKGVTYPADYAGGGYDPRITGSRSIDPDGYMDNPYGVYRDMQSDIFRTGTNLTNFVSVSNRTDRGNVYLSFENNLQQGVMKLTDGYNRQNFRINVDHHLTKWLKVSASNLFLNRTTNTPSQSNGIFYNIARLEKDVDVFAKNPDGQPYYVRFNHFNDETENPLYYLYKRKQEAKTRRWLANYSANVRLTSWADLDLTQTMEISNFREEIINPMDTWQRSGGVIEDNYQKYSGGSISNSTNESKTANSQFTLNLNRKFGDLSTRAKLSYLYENRHYESNYMYGQKFVISGIENFKNIRSEDITSGDSYQEDERAQNYFAILGLDYKDRYLFDGMYRYDGSSLFGPDARWNSYYRLSGAYRISEDVKINGIDELKVRVAHGTAGIRPNFAWQYEVYSLSSGNTSPSQKGNRLLKPSTTAETEIGINVDFLKKFTFEATYAMSVTKDQFLNVPLVAFLNDGFPNQWQNAGEVKSNTFEFTLGANWYKKKDFSWNTNIVFSKVNQKITKLPIPPYSPGGQDLNGDQGNLFRIAEGEVYGAIYGYKMIRTLEEMSQQLPEGKTIGDYEINSDGYVVPKGSQGTASEMPIKKLNADGTPWYGKIGNGNPDFIAGITNTVTYKNFQFYLLLDWKQGGDIYNGKEQRLAFNNVSKRQDMTNVPQDKKKVASYVGSNTGFYDANNANAYWVEDGTYVKVRELAIGYNLPSRWVKGFSKGINARVIGRNLLTFTNYSGYDPEVGSIRFPVDGIYANPLYRQYAFSLTLNF</sequence>
<feature type="chain" id="PRO_5003188408" evidence="2">
    <location>
        <begin position="22"/>
        <end position="1039"/>
    </location>
</feature>
<reference evidence="4 5" key="2">
    <citation type="journal article" date="2011" name="Stand. Genomic Sci.">
        <title>Complete genome sequence of Leadbetterella byssophila type strain (4M15).</title>
        <authorList>
            <person name="Abt B."/>
            <person name="Teshima H."/>
            <person name="Lucas S."/>
            <person name="Lapidus A."/>
            <person name="Del Rio T.G."/>
            <person name="Nolan M."/>
            <person name="Tice H."/>
            <person name="Cheng J.F."/>
            <person name="Pitluck S."/>
            <person name="Liolios K."/>
            <person name="Pagani I."/>
            <person name="Ivanova N."/>
            <person name="Mavromatis K."/>
            <person name="Pati A."/>
            <person name="Tapia R."/>
            <person name="Han C."/>
            <person name="Goodwin L."/>
            <person name="Chen A."/>
            <person name="Palaniappan K."/>
            <person name="Land M."/>
            <person name="Hauser L."/>
            <person name="Chang Y.J."/>
            <person name="Jeffries C.D."/>
            <person name="Rohde M."/>
            <person name="Goker M."/>
            <person name="Tindall B.J."/>
            <person name="Detter J.C."/>
            <person name="Woyke T."/>
            <person name="Bristow J."/>
            <person name="Eisen J.A."/>
            <person name="Markowitz V."/>
            <person name="Hugenholtz P."/>
            <person name="Klenk H.P."/>
            <person name="Kyrpides N.C."/>
        </authorList>
    </citation>
    <scope>NUCLEOTIDE SEQUENCE [LARGE SCALE GENOMIC DNA]</scope>
    <source>
        <strain evidence="5">DSM 17132 / JCM 16389 / KACC 11308 / NBRC 106382 / 4M15</strain>
    </source>
</reference>
<dbReference type="InterPro" id="IPR012910">
    <property type="entry name" value="Plug_dom"/>
</dbReference>
<dbReference type="PROSITE" id="PS52016">
    <property type="entry name" value="TONB_DEPENDENT_REC_3"/>
    <property type="match status" value="1"/>
</dbReference>
<proteinExistence type="inferred from homology"/>
<keyword evidence="2" id="KW-0732">Signal</keyword>
<dbReference type="SUPFAM" id="SSF56935">
    <property type="entry name" value="Porins"/>
    <property type="match status" value="1"/>
</dbReference>
<keyword evidence="1" id="KW-0813">Transport</keyword>
<reference key="1">
    <citation type="submission" date="2010-11" db="EMBL/GenBank/DDBJ databases">
        <title>The complete genome of Leadbetterella byssophila DSM 17132.</title>
        <authorList>
            <consortium name="US DOE Joint Genome Institute (JGI-PGF)"/>
            <person name="Lucas S."/>
            <person name="Copeland A."/>
            <person name="Lapidus A."/>
            <person name="Glavina del Rio T."/>
            <person name="Dalin E."/>
            <person name="Tice H."/>
            <person name="Bruce D."/>
            <person name="Goodwin L."/>
            <person name="Pitluck S."/>
            <person name="Kyrpides N."/>
            <person name="Mavromatis K."/>
            <person name="Ivanova N."/>
            <person name="Teshima H."/>
            <person name="Brettin T."/>
            <person name="Detter J.C."/>
            <person name="Han C."/>
            <person name="Tapia R."/>
            <person name="Land M."/>
            <person name="Hauser L."/>
            <person name="Markowitz V."/>
            <person name="Cheng J.-F."/>
            <person name="Hugenholtz P."/>
            <person name="Woyke T."/>
            <person name="Wu D."/>
            <person name="Tindall B."/>
            <person name="Pomrenke H.G."/>
            <person name="Brambilla E."/>
            <person name="Klenk H.-P."/>
            <person name="Eisen J.A."/>
        </authorList>
    </citation>
    <scope>NUCLEOTIDE SEQUENCE [LARGE SCALE GENOMIC DNA]</scope>
    <source>
        <strain>DSM 17132</strain>
    </source>
</reference>
<dbReference type="InterPro" id="IPR023997">
    <property type="entry name" value="TonB-dep_OMP_SusC/RagA_CS"/>
</dbReference>
<evidence type="ECO:0000256" key="2">
    <source>
        <dbReference type="SAM" id="SignalP"/>
    </source>
</evidence>
<keyword evidence="1" id="KW-0812">Transmembrane</keyword>
<protein>
    <submittedName>
        <fullName evidence="4">TonB-dependent receptor</fullName>
    </submittedName>
</protein>
<dbReference type="eggNOG" id="COG4771">
    <property type="taxonomic scope" value="Bacteria"/>
</dbReference>
<dbReference type="Proteomes" id="UP000007435">
    <property type="component" value="Chromosome"/>
</dbReference>
<dbReference type="Pfam" id="PF07715">
    <property type="entry name" value="Plug"/>
    <property type="match status" value="1"/>
</dbReference>
<keyword evidence="5" id="KW-1185">Reference proteome</keyword>
<dbReference type="GO" id="GO:0009279">
    <property type="term" value="C:cell outer membrane"/>
    <property type="evidence" value="ECO:0007669"/>
    <property type="project" value="UniProtKB-SubCell"/>
</dbReference>
<dbReference type="KEGG" id="lby:Lbys_2067"/>
<dbReference type="EMBL" id="CP002305">
    <property type="protein sequence ID" value="ADQ17763.1"/>
    <property type="molecule type" value="Genomic_DNA"/>
</dbReference>